<sequence length="420" mass="47305">MSITRTLPGWLNNAFFDGAHFANVYTLLSEREAKRERARSASRNRDDDSKTRRAGKAFIAPFSRTIPSDHLDHYSIEYGSRPEHLPFNRYYAIEPHERTRVGVCFPASSDDEYLNANWVRELHGGQWWIATQAPLPNTAYAYLSLFFQPATRPPPSIAGMREGECTIPPEGECRLRTSVQLTVAYEGGRTKAHPYFPTEVGESYVIPPPPSDTTTTPHPRIKIKLASQTVAKETHSITSRLQLSLIEPDSNAERGQPFEITHHLFTHWPDFGIPSSPEDQRALLAFVRFVAASNRLTSTPEAHLDPPIALNCSAGIGRTGSFIALSSLLRSHGLLLSEYPPTSPTCPFTSVVKRFPSLPPSPLGPLPDFVAGDEVVFEIDSLREQRTSMVQRDEQHLLIYHLLREAYNERYAEEEQKQWT</sequence>
<dbReference type="InterPro" id="IPR003595">
    <property type="entry name" value="Tyr_Pase_cat"/>
</dbReference>
<dbReference type="PRINTS" id="PR00700">
    <property type="entry name" value="PRTYPHPHTASE"/>
</dbReference>
<proteinExistence type="inferred from homology"/>
<evidence type="ECO:0000313" key="5">
    <source>
        <dbReference type="Proteomes" id="UP000053477"/>
    </source>
</evidence>
<protein>
    <submittedName>
        <fullName evidence="4">Phosphatases II</fullName>
    </submittedName>
</protein>
<dbReference type="PROSITE" id="PS50055">
    <property type="entry name" value="TYR_PHOSPHATASE_PTP"/>
    <property type="match status" value="1"/>
</dbReference>
<dbReference type="OrthoDB" id="10253954at2759"/>
<name>A0A0H2RN76_9AGAM</name>
<dbReference type="FunCoup" id="A0A0H2RN76">
    <property type="interactions" value="533"/>
</dbReference>
<dbReference type="STRING" id="27342.A0A0H2RN76"/>
<dbReference type="GO" id="GO:0004725">
    <property type="term" value="F:protein tyrosine phosphatase activity"/>
    <property type="evidence" value="ECO:0007669"/>
    <property type="project" value="InterPro"/>
</dbReference>
<dbReference type="PROSITE" id="PS50056">
    <property type="entry name" value="TYR_PHOSPHATASE_2"/>
    <property type="match status" value="1"/>
</dbReference>
<keyword evidence="5" id="KW-1185">Reference proteome</keyword>
<dbReference type="InterPro" id="IPR050348">
    <property type="entry name" value="Protein-Tyr_Phosphatase"/>
</dbReference>
<dbReference type="PANTHER" id="PTHR19134">
    <property type="entry name" value="RECEPTOR-TYPE TYROSINE-PROTEIN PHOSPHATASE"/>
    <property type="match status" value="1"/>
</dbReference>
<feature type="domain" description="Tyrosine-protein phosphatase" evidence="2">
    <location>
        <begin position="58"/>
        <end position="406"/>
    </location>
</feature>
<evidence type="ECO:0000259" key="3">
    <source>
        <dbReference type="PROSITE" id="PS50056"/>
    </source>
</evidence>
<dbReference type="AlphaFoldDB" id="A0A0H2RN76"/>
<dbReference type="PANTHER" id="PTHR19134:SF449">
    <property type="entry name" value="TYROSINE-PROTEIN PHOSPHATASE 1"/>
    <property type="match status" value="1"/>
</dbReference>
<dbReference type="CDD" id="cd00047">
    <property type="entry name" value="PTPc"/>
    <property type="match status" value="1"/>
</dbReference>
<comment type="similarity">
    <text evidence="1">Belongs to the protein-tyrosine phosphatase family. Non-receptor class subfamily.</text>
</comment>
<dbReference type="SMART" id="SM00194">
    <property type="entry name" value="PTPc"/>
    <property type="match status" value="1"/>
</dbReference>
<reference evidence="4 5" key="1">
    <citation type="submission" date="2015-04" db="EMBL/GenBank/DDBJ databases">
        <title>Complete genome sequence of Schizopora paradoxa KUC8140, a cosmopolitan wood degrader in East Asia.</title>
        <authorList>
            <consortium name="DOE Joint Genome Institute"/>
            <person name="Min B."/>
            <person name="Park H."/>
            <person name="Jang Y."/>
            <person name="Kim J.-J."/>
            <person name="Kim K.H."/>
            <person name="Pangilinan J."/>
            <person name="Lipzen A."/>
            <person name="Riley R."/>
            <person name="Grigoriev I.V."/>
            <person name="Spatafora J.W."/>
            <person name="Choi I.-G."/>
        </authorList>
    </citation>
    <scope>NUCLEOTIDE SEQUENCE [LARGE SCALE GENOMIC DNA]</scope>
    <source>
        <strain evidence="4 5">KUC8140</strain>
    </source>
</reference>
<dbReference type="InterPro" id="IPR029021">
    <property type="entry name" value="Prot-tyrosine_phosphatase-like"/>
</dbReference>
<evidence type="ECO:0000259" key="2">
    <source>
        <dbReference type="PROSITE" id="PS50055"/>
    </source>
</evidence>
<evidence type="ECO:0000313" key="4">
    <source>
        <dbReference type="EMBL" id="KLO06301.1"/>
    </source>
</evidence>
<accession>A0A0H2RN76</accession>
<dbReference type="InterPro" id="IPR000242">
    <property type="entry name" value="PTP_cat"/>
</dbReference>
<dbReference type="InterPro" id="IPR000387">
    <property type="entry name" value="Tyr_Pase_dom"/>
</dbReference>
<organism evidence="4 5">
    <name type="scientific">Schizopora paradoxa</name>
    <dbReference type="NCBI Taxonomy" id="27342"/>
    <lineage>
        <taxon>Eukaryota</taxon>
        <taxon>Fungi</taxon>
        <taxon>Dikarya</taxon>
        <taxon>Basidiomycota</taxon>
        <taxon>Agaricomycotina</taxon>
        <taxon>Agaricomycetes</taxon>
        <taxon>Hymenochaetales</taxon>
        <taxon>Schizoporaceae</taxon>
        <taxon>Schizopora</taxon>
    </lineage>
</organism>
<dbReference type="Proteomes" id="UP000053477">
    <property type="component" value="Unassembled WGS sequence"/>
</dbReference>
<dbReference type="InParanoid" id="A0A0H2RN76"/>
<evidence type="ECO:0000256" key="1">
    <source>
        <dbReference type="ARBA" id="ARBA00009649"/>
    </source>
</evidence>
<dbReference type="EMBL" id="KQ086218">
    <property type="protein sequence ID" value="KLO06301.1"/>
    <property type="molecule type" value="Genomic_DNA"/>
</dbReference>
<gene>
    <name evidence="4" type="ORF">SCHPADRAFT_693808</name>
</gene>
<dbReference type="Pfam" id="PF00102">
    <property type="entry name" value="Y_phosphatase"/>
    <property type="match status" value="2"/>
</dbReference>
<dbReference type="SMART" id="SM00404">
    <property type="entry name" value="PTPc_motif"/>
    <property type="match status" value="1"/>
</dbReference>
<dbReference type="SUPFAM" id="SSF52799">
    <property type="entry name" value="(Phosphotyrosine protein) phosphatases II"/>
    <property type="match status" value="1"/>
</dbReference>
<feature type="domain" description="Tyrosine specific protein phosphatases" evidence="3">
    <location>
        <begin position="287"/>
        <end position="397"/>
    </location>
</feature>
<dbReference type="Gene3D" id="3.90.190.10">
    <property type="entry name" value="Protein tyrosine phosphatase superfamily"/>
    <property type="match status" value="1"/>
</dbReference>